<evidence type="ECO:0000256" key="3">
    <source>
        <dbReference type="ARBA" id="ARBA00022679"/>
    </source>
</evidence>
<reference evidence="7" key="1">
    <citation type="submission" date="2014-09" db="EMBL/GenBank/DDBJ databases">
        <authorList>
            <person name="Hjerde E."/>
        </authorList>
    </citation>
    <scope>NUCLEOTIDE SEQUENCE [LARGE SCALE GENOMIC DNA]</scope>
    <source>
        <strain evidence="7">06/09/139</strain>
    </source>
</reference>
<comment type="similarity">
    <text evidence="1 4">Belongs to the N(4)/N(6)-methyltransferase family.</text>
</comment>
<evidence type="ECO:0000256" key="4">
    <source>
        <dbReference type="RuleBase" id="RU362026"/>
    </source>
</evidence>
<sequence length="348" mass="40273">MHAPIIKSNLLHLINGDCLNHLKTLPTNSIDLILTDPPYFQVKKNAWDNQWPNVESFMAWLDDVLVELWRVLKPSGSLYLFCGPKLAANTELLIKARFDVYNHIVWAKPSGIWKRAHKPNLRSFFPSTERIIFAGHYDSEGFAKGANQYSIKCNELKAEVFKPLIDYFKNAREALGISAKDINEATGTQMCSHWFSYSQWKLPTEEQYTQLQLLFSKRNHALNKSHNELCNEYSALQTKFTVLLKEYDDLKREYELLRRPFKVTDEVPYTDVWTFAPVQYYPGKHPCEKPADLLEHIIKTSSREGQVVLDAFMGSGATGKSCLKLNRKFIGIEMEEDTYQKAVDYIYK</sequence>
<dbReference type="PROSITE" id="PS00092">
    <property type="entry name" value="N6_MTASE"/>
    <property type="match status" value="1"/>
</dbReference>
<dbReference type="InterPro" id="IPR002941">
    <property type="entry name" value="DNA_methylase_N4/N6"/>
</dbReference>
<evidence type="ECO:0000259" key="5">
    <source>
        <dbReference type="Pfam" id="PF01555"/>
    </source>
</evidence>
<name>A0A090KJ09_9GAMM</name>
<dbReference type="AlphaFoldDB" id="A0A090KJ09"/>
<dbReference type="InterPro" id="IPR029063">
    <property type="entry name" value="SAM-dependent_MTases_sf"/>
</dbReference>
<dbReference type="InterPro" id="IPR002052">
    <property type="entry name" value="DNA_methylase_N6_adenine_CS"/>
</dbReference>
<dbReference type="InterPro" id="IPR001091">
    <property type="entry name" value="RM_Methyltransferase"/>
</dbReference>
<dbReference type="Proteomes" id="UP000032427">
    <property type="component" value="Chromosome 1"/>
</dbReference>
<gene>
    <name evidence="6" type="ORF">AWOD_I_1454</name>
</gene>
<dbReference type="EC" id="2.1.1.-" evidence="4"/>
<dbReference type="PATRIC" id="fig|80852.17.peg.1496"/>
<dbReference type="KEGG" id="awd:AWOD_I_1454"/>
<dbReference type="EMBL" id="LN554846">
    <property type="protein sequence ID" value="CED71529.1"/>
    <property type="molecule type" value="Genomic_DNA"/>
</dbReference>
<dbReference type="GO" id="GO:0032259">
    <property type="term" value="P:methylation"/>
    <property type="evidence" value="ECO:0007669"/>
    <property type="project" value="UniProtKB-KW"/>
</dbReference>
<evidence type="ECO:0000256" key="1">
    <source>
        <dbReference type="ARBA" id="ARBA00006594"/>
    </source>
</evidence>
<dbReference type="PRINTS" id="PR00508">
    <property type="entry name" value="S21N4MTFRASE"/>
</dbReference>
<dbReference type="STRING" id="80852.AWOD_I_1454"/>
<dbReference type="GO" id="GO:0008170">
    <property type="term" value="F:N-methyltransferase activity"/>
    <property type="evidence" value="ECO:0007669"/>
    <property type="project" value="InterPro"/>
</dbReference>
<evidence type="ECO:0000313" key="7">
    <source>
        <dbReference type="Proteomes" id="UP000032427"/>
    </source>
</evidence>
<feature type="domain" description="DNA methylase N-4/N-6" evidence="5">
    <location>
        <begin position="30"/>
        <end position="342"/>
    </location>
</feature>
<dbReference type="REBASE" id="94517">
    <property type="entry name" value="M.AwoDORF1454P"/>
</dbReference>
<keyword evidence="2 6" id="KW-0489">Methyltransferase</keyword>
<dbReference type="OrthoDB" id="9816043at2"/>
<protein>
    <recommendedName>
        <fullName evidence="4">Methyltransferase</fullName>
        <ecNumber evidence="4">2.1.1.-</ecNumber>
    </recommendedName>
</protein>
<keyword evidence="3" id="KW-0808">Transferase</keyword>
<dbReference type="Pfam" id="PF01555">
    <property type="entry name" value="N6_N4_Mtase"/>
    <property type="match status" value="1"/>
</dbReference>
<proteinExistence type="inferred from homology"/>
<dbReference type="GO" id="GO:0003677">
    <property type="term" value="F:DNA binding"/>
    <property type="evidence" value="ECO:0007669"/>
    <property type="project" value="InterPro"/>
</dbReference>
<dbReference type="Gene3D" id="3.40.50.150">
    <property type="entry name" value="Vaccinia Virus protein VP39"/>
    <property type="match status" value="1"/>
</dbReference>
<evidence type="ECO:0000256" key="2">
    <source>
        <dbReference type="ARBA" id="ARBA00022603"/>
    </source>
</evidence>
<evidence type="ECO:0000313" key="6">
    <source>
        <dbReference type="EMBL" id="CED71529.1"/>
    </source>
</evidence>
<keyword evidence="7" id="KW-1185">Reference proteome</keyword>
<dbReference type="HOGENOM" id="CLU_024927_8_0_6"/>
<organism evidence="6 7">
    <name type="scientific">Aliivibrio wodanis</name>
    <dbReference type="NCBI Taxonomy" id="80852"/>
    <lineage>
        <taxon>Bacteria</taxon>
        <taxon>Pseudomonadati</taxon>
        <taxon>Pseudomonadota</taxon>
        <taxon>Gammaproteobacteria</taxon>
        <taxon>Vibrionales</taxon>
        <taxon>Vibrionaceae</taxon>
        <taxon>Aliivibrio</taxon>
    </lineage>
</organism>
<dbReference type="SUPFAM" id="SSF53335">
    <property type="entry name" value="S-adenosyl-L-methionine-dependent methyltransferases"/>
    <property type="match status" value="1"/>
</dbReference>
<accession>A0A090KJ09</accession>